<accession>A0ABD6XCF7</accession>
<dbReference type="InterPro" id="IPR043897">
    <property type="entry name" value="DUF5835"/>
</dbReference>
<evidence type="ECO:0000313" key="1">
    <source>
        <dbReference type="EMBL" id="PTR94526.1"/>
    </source>
</evidence>
<organism evidence="1 2">
    <name type="scientific">Ligilactobacillus salivarius</name>
    <dbReference type="NCBI Taxonomy" id="1624"/>
    <lineage>
        <taxon>Bacteria</taxon>
        <taxon>Bacillati</taxon>
        <taxon>Bacillota</taxon>
        <taxon>Bacilli</taxon>
        <taxon>Lactobacillales</taxon>
        <taxon>Lactobacillaceae</taxon>
        <taxon>Ligilactobacillus</taxon>
    </lineage>
</organism>
<sequence length="43" mass="5061">MFIYNIHHLRSLLVTISTITIDIRRIEYITLLPNIILINPISI</sequence>
<dbReference type="Proteomes" id="UP000244552">
    <property type="component" value="Unassembled WGS sequence"/>
</dbReference>
<dbReference type="AlphaFoldDB" id="A0ABD6XCF7"/>
<comment type="caution">
    <text evidence="1">The sequence shown here is derived from an EMBL/GenBank/DDBJ whole genome shotgun (WGS) entry which is preliminary data.</text>
</comment>
<dbReference type="EMBL" id="QAGV01000015">
    <property type="protein sequence ID" value="PTR94526.1"/>
    <property type="molecule type" value="Genomic_DNA"/>
</dbReference>
<evidence type="ECO:0000313" key="2">
    <source>
        <dbReference type="Proteomes" id="UP000244552"/>
    </source>
</evidence>
<reference evidence="1 2" key="1">
    <citation type="journal article" date="2018" name="Genome Announc.">
        <title>Fifty-Six Draft Genome Sequences of 10 Lactobacillus Species from 22 Commercial Dietary Supplements.</title>
        <authorList>
            <person name="Gangiredla J."/>
            <person name="Barnaba T.J."/>
            <person name="Mammel M.K."/>
            <person name="Lacher D.W."/>
            <person name="Elkins C.A."/>
            <person name="Lampel K.A."/>
            <person name="Whitehouse C.A."/>
            <person name="Tartera C."/>
        </authorList>
    </citation>
    <scope>NUCLEOTIDE SEQUENCE [LARGE SCALE GENOMIC DNA]</scope>
    <source>
        <strain evidence="1 2">DS11_12</strain>
    </source>
</reference>
<name>A0ABD6XCF7_9LACO</name>
<protein>
    <submittedName>
        <fullName evidence="1">Uncharacterized protein</fullName>
    </submittedName>
</protein>
<proteinExistence type="predicted"/>
<gene>
    <name evidence="1" type="ORF">DBP89_09150</name>
</gene>
<dbReference type="Pfam" id="PF19153">
    <property type="entry name" value="DUF5835"/>
    <property type="match status" value="1"/>
</dbReference>